<feature type="transmembrane region" description="Helical" evidence="3">
    <location>
        <begin position="233"/>
        <end position="257"/>
    </location>
</feature>
<dbReference type="InterPro" id="IPR001841">
    <property type="entry name" value="Znf_RING"/>
</dbReference>
<dbReference type="SMART" id="SM00184">
    <property type="entry name" value="RING"/>
    <property type="match status" value="1"/>
</dbReference>
<evidence type="ECO:0000259" key="5">
    <source>
        <dbReference type="PROSITE" id="PS50089"/>
    </source>
</evidence>
<evidence type="ECO:0000256" key="1">
    <source>
        <dbReference type="PROSITE-ProRule" id="PRU00175"/>
    </source>
</evidence>
<keyword evidence="1" id="KW-0479">Metal-binding</keyword>
<evidence type="ECO:0000256" key="3">
    <source>
        <dbReference type="SAM" id="Phobius"/>
    </source>
</evidence>
<evidence type="ECO:0000256" key="4">
    <source>
        <dbReference type="SAM" id="SignalP"/>
    </source>
</evidence>
<dbReference type="Proteomes" id="UP001438707">
    <property type="component" value="Unassembled WGS sequence"/>
</dbReference>
<accession>A0AAW1SHD3</accession>
<evidence type="ECO:0000313" key="7">
    <source>
        <dbReference type="Proteomes" id="UP001438707"/>
    </source>
</evidence>
<dbReference type="EMBL" id="JALJOS010000001">
    <property type="protein sequence ID" value="KAK9845113.1"/>
    <property type="molecule type" value="Genomic_DNA"/>
</dbReference>
<keyword evidence="3" id="KW-0472">Membrane</keyword>
<dbReference type="AlphaFoldDB" id="A0AAW1SHD3"/>
<feature type="domain" description="RING-type" evidence="5">
    <location>
        <begin position="307"/>
        <end position="352"/>
    </location>
</feature>
<keyword evidence="3" id="KW-0812">Transmembrane</keyword>
<feature type="signal peptide" evidence="4">
    <location>
        <begin position="1"/>
        <end position="21"/>
    </location>
</feature>
<feature type="region of interest" description="Disordered" evidence="2">
    <location>
        <begin position="525"/>
        <end position="546"/>
    </location>
</feature>
<sequence>MTPGWAFRSRFVVLLVRVAWAHWHSDLEPRNLSILPGACVSVSFGLPSPAHSVLSYSDSTPEQQCLVNLNYRSDSCSQLHLGKLESTLVTSTSLSLHALKQGLTSVISEPAQGSLHMQNVCPEPISLQLQVKPRQHGSLPFQQWLHRIIGGSWGLEGHEWLQSGHGLRKRKLQGQLAHAPALAPSMSINPSGVCCCDAGVSNGSHACCCGSWAQCCEASPPLLQHICPTSHCAYLIFGIAMAAIFVSICLIGVICIACRRRRTARMLAAQPIAQVVVDPYLAAQALQQLRAALLPMTTESLDKSTECPVCLEATPCQKDMWLTLPCSHGLCSSCFGNLASYELFSAACPLCRKPLLGNAAPPARALPQLQIAPSRRLLPFARRQPGQRLRRGSVEAPAESQQLQWPSEPTAGSPAMHSSRAAPATAADSPARDLGCSSEDASVALSADAGCCQVASQQIPPAAPTCRLATPVFTAASSNASCGSQMDPQQSISNQLPGRGSEAQAIISNPLQASQHGQLSWQNPLRHCQSHPLPGNLQQDANDWVP</sequence>
<dbReference type="SUPFAM" id="SSF57850">
    <property type="entry name" value="RING/U-box"/>
    <property type="match status" value="1"/>
</dbReference>
<dbReference type="GO" id="GO:0008270">
    <property type="term" value="F:zinc ion binding"/>
    <property type="evidence" value="ECO:0007669"/>
    <property type="project" value="UniProtKB-KW"/>
</dbReference>
<keyword evidence="4" id="KW-0732">Signal</keyword>
<keyword evidence="1" id="KW-0863">Zinc-finger</keyword>
<feature type="region of interest" description="Disordered" evidence="2">
    <location>
        <begin position="382"/>
        <end position="436"/>
    </location>
</feature>
<keyword evidence="7" id="KW-1185">Reference proteome</keyword>
<organism evidence="6 7">
    <name type="scientific">Apatococcus lobatus</name>
    <dbReference type="NCBI Taxonomy" id="904363"/>
    <lineage>
        <taxon>Eukaryota</taxon>
        <taxon>Viridiplantae</taxon>
        <taxon>Chlorophyta</taxon>
        <taxon>core chlorophytes</taxon>
        <taxon>Trebouxiophyceae</taxon>
        <taxon>Chlorellales</taxon>
        <taxon>Chlorellaceae</taxon>
        <taxon>Apatococcus</taxon>
    </lineage>
</organism>
<feature type="compositionally biased region" description="Low complexity" evidence="2">
    <location>
        <begin position="419"/>
        <end position="433"/>
    </location>
</feature>
<name>A0AAW1SHD3_9CHLO</name>
<keyword evidence="1" id="KW-0862">Zinc</keyword>
<feature type="region of interest" description="Disordered" evidence="2">
    <location>
        <begin position="479"/>
        <end position="501"/>
    </location>
</feature>
<feature type="compositionally biased region" description="Polar residues" evidence="2">
    <location>
        <begin position="479"/>
        <end position="496"/>
    </location>
</feature>
<comment type="caution">
    <text evidence="6">The sequence shown here is derived from an EMBL/GenBank/DDBJ whole genome shotgun (WGS) entry which is preliminary data.</text>
</comment>
<evidence type="ECO:0000256" key="2">
    <source>
        <dbReference type="SAM" id="MobiDB-lite"/>
    </source>
</evidence>
<proteinExistence type="predicted"/>
<dbReference type="InterPro" id="IPR013083">
    <property type="entry name" value="Znf_RING/FYVE/PHD"/>
</dbReference>
<feature type="compositionally biased region" description="Polar residues" evidence="2">
    <location>
        <begin position="536"/>
        <end position="546"/>
    </location>
</feature>
<dbReference type="PROSITE" id="PS50089">
    <property type="entry name" value="ZF_RING_2"/>
    <property type="match status" value="1"/>
</dbReference>
<gene>
    <name evidence="6" type="ORF">WJX74_010719</name>
</gene>
<feature type="chain" id="PRO_5043957262" description="RING-type domain-containing protein" evidence="4">
    <location>
        <begin position="22"/>
        <end position="546"/>
    </location>
</feature>
<dbReference type="Gene3D" id="3.30.40.10">
    <property type="entry name" value="Zinc/RING finger domain, C3HC4 (zinc finger)"/>
    <property type="match status" value="1"/>
</dbReference>
<protein>
    <recommendedName>
        <fullName evidence="5">RING-type domain-containing protein</fullName>
    </recommendedName>
</protein>
<reference evidence="6 7" key="1">
    <citation type="journal article" date="2024" name="Nat. Commun.">
        <title>Phylogenomics reveals the evolutionary origins of lichenization in chlorophyte algae.</title>
        <authorList>
            <person name="Puginier C."/>
            <person name="Libourel C."/>
            <person name="Otte J."/>
            <person name="Skaloud P."/>
            <person name="Haon M."/>
            <person name="Grisel S."/>
            <person name="Petersen M."/>
            <person name="Berrin J.G."/>
            <person name="Delaux P.M."/>
            <person name="Dal Grande F."/>
            <person name="Keller J."/>
        </authorList>
    </citation>
    <scope>NUCLEOTIDE SEQUENCE [LARGE SCALE GENOMIC DNA]</scope>
    <source>
        <strain evidence="6 7">SAG 2145</strain>
    </source>
</reference>
<keyword evidence="3" id="KW-1133">Transmembrane helix</keyword>
<evidence type="ECO:0000313" key="6">
    <source>
        <dbReference type="EMBL" id="KAK9845113.1"/>
    </source>
</evidence>